<evidence type="ECO:0000256" key="1">
    <source>
        <dbReference type="SAM" id="MobiDB-lite"/>
    </source>
</evidence>
<comment type="caution">
    <text evidence="2">The sequence shown here is derived from an EMBL/GenBank/DDBJ whole genome shotgun (WGS) entry which is preliminary data.</text>
</comment>
<feature type="region of interest" description="Disordered" evidence="1">
    <location>
        <begin position="68"/>
        <end position="112"/>
    </location>
</feature>
<gene>
    <name evidence="2" type="ORF">H0235_006007</name>
</gene>
<accession>A0A834P5W2</accession>
<dbReference type="AlphaFoldDB" id="A0A834P5W2"/>
<reference evidence="2" key="1">
    <citation type="journal article" date="2020" name="G3 (Bethesda)">
        <title>High-Quality Assemblies for Three Invasive Social Wasps from the &lt;i&gt;Vespula&lt;/i&gt; Genus.</title>
        <authorList>
            <person name="Harrop T.W.R."/>
            <person name="Guhlin J."/>
            <person name="McLaughlin G.M."/>
            <person name="Permina E."/>
            <person name="Stockwell P."/>
            <person name="Gilligan J."/>
            <person name="Le Lec M.F."/>
            <person name="Gruber M.A.M."/>
            <person name="Quinn O."/>
            <person name="Lovegrove M."/>
            <person name="Duncan E.J."/>
            <person name="Remnant E.J."/>
            <person name="Van Eeckhoven J."/>
            <person name="Graham B."/>
            <person name="Knapp R.A."/>
            <person name="Langford K.W."/>
            <person name="Kronenberg Z."/>
            <person name="Press M.O."/>
            <person name="Eacker S.M."/>
            <person name="Wilson-Rankin E.E."/>
            <person name="Purcell J."/>
            <person name="Lester P.J."/>
            <person name="Dearden P.K."/>
        </authorList>
    </citation>
    <scope>NUCLEOTIDE SEQUENCE</scope>
    <source>
        <strain evidence="2">Volc-1</strain>
    </source>
</reference>
<feature type="compositionally biased region" description="Acidic residues" evidence="1">
    <location>
        <begin position="92"/>
        <end position="106"/>
    </location>
</feature>
<proteinExistence type="predicted"/>
<dbReference type="Proteomes" id="UP000600918">
    <property type="component" value="Unassembled WGS sequence"/>
</dbReference>
<dbReference type="EMBL" id="JACSDY010000004">
    <property type="protein sequence ID" value="KAF7429609.1"/>
    <property type="molecule type" value="Genomic_DNA"/>
</dbReference>
<sequence>MAGKQELSRVRLFYALDQSPPFCTHIEKLHQLPPVKSPIPNLSRGTSCPHFVNPAEVFFLKPVDKRPQSVRRRGNAVSPVRAVQDRDYSYEGVEDDDDDNDDDDDGADRFRH</sequence>
<evidence type="ECO:0000313" key="3">
    <source>
        <dbReference type="Proteomes" id="UP000600918"/>
    </source>
</evidence>
<protein>
    <submittedName>
        <fullName evidence="2">Uncharacterized protein</fullName>
    </submittedName>
</protein>
<name>A0A834P5W2_VESPE</name>
<evidence type="ECO:0000313" key="2">
    <source>
        <dbReference type="EMBL" id="KAF7429609.1"/>
    </source>
</evidence>
<keyword evidence="3" id="KW-1185">Reference proteome</keyword>
<organism evidence="2 3">
    <name type="scientific">Vespula pensylvanica</name>
    <name type="common">Western yellow jacket</name>
    <name type="synonym">Wasp</name>
    <dbReference type="NCBI Taxonomy" id="30213"/>
    <lineage>
        <taxon>Eukaryota</taxon>
        <taxon>Metazoa</taxon>
        <taxon>Ecdysozoa</taxon>
        <taxon>Arthropoda</taxon>
        <taxon>Hexapoda</taxon>
        <taxon>Insecta</taxon>
        <taxon>Pterygota</taxon>
        <taxon>Neoptera</taxon>
        <taxon>Endopterygota</taxon>
        <taxon>Hymenoptera</taxon>
        <taxon>Apocrita</taxon>
        <taxon>Aculeata</taxon>
        <taxon>Vespoidea</taxon>
        <taxon>Vespidae</taxon>
        <taxon>Vespinae</taxon>
        <taxon>Vespula</taxon>
    </lineage>
</organism>